<dbReference type="Proteomes" id="UP000005237">
    <property type="component" value="Unassembled WGS sequence"/>
</dbReference>
<evidence type="ECO:0000313" key="1">
    <source>
        <dbReference type="EnsemblMetazoa" id="CJA30809.1"/>
    </source>
</evidence>
<sequence length="78" mass="8947">MRELKITDLERIGETWSMLHNLLDRVWIHVIGSPDALFESIVVQLSFHSNASLYCVRNMSYDVSPFLFGGTPDFVDCL</sequence>
<keyword evidence="2" id="KW-1185">Reference proteome</keyword>
<evidence type="ECO:0000313" key="2">
    <source>
        <dbReference type="Proteomes" id="UP000005237"/>
    </source>
</evidence>
<organism evidence="1 2">
    <name type="scientific">Caenorhabditis japonica</name>
    <dbReference type="NCBI Taxonomy" id="281687"/>
    <lineage>
        <taxon>Eukaryota</taxon>
        <taxon>Metazoa</taxon>
        <taxon>Ecdysozoa</taxon>
        <taxon>Nematoda</taxon>
        <taxon>Chromadorea</taxon>
        <taxon>Rhabditida</taxon>
        <taxon>Rhabditina</taxon>
        <taxon>Rhabditomorpha</taxon>
        <taxon>Rhabditoidea</taxon>
        <taxon>Rhabditidae</taxon>
        <taxon>Peloderinae</taxon>
        <taxon>Caenorhabditis</taxon>
    </lineage>
</organism>
<accession>A0A8R1IAE7</accession>
<name>A0A8R1IAE7_CAEJA</name>
<dbReference type="EnsemblMetazoa" id="CJA30809.1">
    <property type="protein sequence ID" value="CJA30809.1"/>
    <property type="gene ID" value="WBGene00206656"/>
</dbReference>
<reference evidence="2" key="1">
    <citation type="submission" date="2010-08" db="EMBL/GenBank/DDBJ databases">
        <authorList>
            <consortium name="Caenorhabditis japonica Sequencing Consortium"/>
            <person name="Wilson R.K."/>
        </authorList>
    </citation>
    <scope>NUCLEOTIDE SEQUENCE [LARGE SCALE GENOMIC DNA]</scope>
    <source>
        <strain evidence="2">DF5081</strain>
    </source>
</reference>
<protein>
    <submittedName>
        <fullName evidence="1">Uncharacterized protein</fullName>
    </submittedName>
</protein>
<dbReference type="AlphaFoldDB" id="A0A8R1IAE7"/>
<proteinExistence type="predicted"/>
<reference evidence="1" key="2">
    <citation type="submission" date="2022-06" db="UniProtKB">
        <authorList>
            <consortium name="EnsemblMetazoa"/>
        </authorList>
    </citation>
    <scope>IDENTIFICATION</scope>
    <source>
        <strain evidence="1">DF5081</strain>
    </source>
</reference>